<evidence type="ECO:0000256" key="2">
    <source>
        <dbReference type="SAM" id="Phobius"/>
    </source>
</evidence>
<feature type="transmembrane region" description="Helical" evidence="2">
    <location>
        <begin position="149"/>
        <end position="173"/>
    </location>
</feature>
<feature type="transmembrane region" description="Helical" evidence="2">
    <location>
        <begin position="118"/>
        <end position="137"/>
    </location>
</feature>
<evidence type="ECO:0000256" key="1">
    <source>
        <dbReference type="SAM" id="MobiDB-lite"/>
    </source>
</evidence>
<sequence>MDVARGESFFKFGILVKSFEAFQRIKAIILLLATFIISFAILIGSIAIATDMAYRGHSAIGKFVSIIGVILYLIIYLIGYTATGKVLMEHARNKASIPVMDAIIFGIFSFYRILISEIILAIVPLVVVIISLIYFFIAKIPGLGKLLDFIGIPGFTIIFAIMFFAILLINFMINPLVFDGNNLKEIIVKAYKIYKKHSTLLFGYFIFLMQVFVVLALIFILLTVCSFALTASILAVTRPTYLLSGGYGGSMLGMLNGGGGIMSSLSMFGGFVGFGVGIIYMLLMVLLFVYLMLGQNYIYLDVISDMNFDDVDAQFNDVTSKLKSNIEKYKEKAASMKGGTTTSQTTSGGDFTNNVPPQQAGLERQTNHGGSTGSSDAKTDAGVKFCTACGAQNPSDALFCENCGNKLS</sequence>
<feature type="transmembrane region" description="Helical" evidence="2">
    <location>
        <begin position="60"/>
        <end position="83"/>
    </location>
</feature>
<evidence type="ECO:0000259" key="3">
    <source>
        <dbReference type="Pfam" id="PF13240"/>
    </source>
</evidence>
<accession>A0A520X7Z3</accession>
<gene>
    <name evidence="4" type="ORF">EVJ48_09170</name>
</gene>
<evidence type="ECO:0000313" key="4">
    <source>
        <dbReference type="EMBL" id="RZV37317.1"/>
    </source>
</evidence>
<dbReference type="AlphaFoldDB" id="A0A520X7Z3"/>
<feature type="transmembrane region" description="Helical" evidence="2">
    <location>
        <begin position="241"/>
        <end position="262"/>
    </location>
</feature>
<name>A0A520X7Z3_9DELT</name>
<dbReference type="Pfam" id="PF13240">
    <property type="entry name" value="Zn_Ribbon_1"/>
    <property type="match status" value="1"/>
</dbReference>
<protein>
    <submittedName>
        <fullName evidence="4">Zinc-ribbon domain-containing protein</fullName>
    </submittedName>
</protein>
<proteinExistence type="predicted"/>
<feature type="domain" description="Zinc-ribbon" evidence="3">
    <location>
        <begin position="385"/>
        <end position="407"/>
    </location>
</feature>
<reference evidence="4 5" key="1">
    <citation type="submission" date="2019-01" db="EMBL/GenBank/DDBJ databases">
        <title>Insights into ecological role of a new deltaproteobacterial order Candidatus Sinidesulfobacterales (Sva0485) by metagenomics and metatranscriptomics.</title>
        <authorList>
            <person name="Tan S."/>
            <person name="Liu J."/>
            <person name="Fang Y."/>
            <person name="Hedlund B."/>
            <person name="Lian Z.-H."/>
            <person name="Huang L.-Y."/>
            <person name="Li J.-T."/>
            <person name="Huang L.-N."/>
            <person name="Li W.-J."/>
            <person name="Jiang H.-C."/>
            <person name="Dong H.-L."/>
            <person name="Shu W.-S."/>
        </authorList>
    </citation>
    <scope>NUCLEOTIDE SEQUENCE [LARGE SCALE GENOMIC DNA]</scope>
    <source>
        <strain evidence="4">AP4</strain>
    </source>
</reference>
<dbReference type="InterPro" id="IPR026870">
    <property type="entry name" value="Zinc_ribbon_dom"/>
</dbReference>
<feature type="transmembrane region" description="Helical" evidence="2">
    <location>
        <begin position="27"/>
        <end position="48"/>
    </location>
</feature>
<feature type="compositionally biased region" description="Low complexity" evidence="1">
    <location>
        <begin position="338"/>
        <end position="349"/>
    </location>
</feature>
<keyword evidence="2" id="KW-0472">Membrane</keyword>
<dbReference type="EMBL" id="SHMQ01000039">
    <property type="protein sequence ID" value="RZV37317.1"/>
    <property type="molecule type" value="Genomic_DNA"/>
</dbReference>
<feature type="region of interest" description="Disordered" evidence="1">
    <location>
        <begin position="333"/>
        <end position="376"/>
    </location>
</feature>
<evidence type="ECO:0000313" key="5">
    <source>
        <dbReference type="Proteomes" id="UP000322454"/>
    </source>
</evidence>
<keyword evidence="2" id="KW-1133">Transmembrane helix</keyword>
<feature type="transmembrane region" description="Helical" evidence="2">
    <location>
        <begin position="201"/>
        <end position="229"/>
    </location>
</feature>
<comment type="caution">
    <text evidence="4">The sequence shown here is derived from an EMBL/GenBank/DDBJ whole genome shotgun (WGS) entry which is preliminary data.</text>
</comment>
<keyword evidence="2" id="KW-0812">Transmembrane</keyword>
<dbReference type="Proteomes" id="UP000322454">
    <property type="component" value="Unassembled WGS sequence"/>
</dbReference>
<feature type="transmembrane region" description="Helical" evidence="2">
    <location>
        <begin position="95"/>
        <end position="112"/>
    </location>
</feature>
<feature type="transmembrane region" description="Helical" evidence="2">
    <location>
        <begin position="268"/>
        <end position="293"/>
    </location>
</feature>
<organism evidence="4 5">
    <name type="scientific">Candidatus Acidulodesulfobacterium acidiphilum</name>
    <dbReference type="NCBI Taxonomy" id="2597224"/>
    <lineage>
        <taxon>Bacteria</taxon>
        <taxon>Deltaproteobacteria</taxon>
        <taxon>Candidatus Acidulodesulfobacterales</taxon>
        <taxon>Candidatus Acidulodesulfobacterium</taxon>
    </lineage>
</organism>
<feature type="compositionally biased region" description="Polar residues" evidence="1">
    <location>
        <begin position="367"/>
        <end position="376"/>
    </location>
</feature>